<dbReference type="InterPro" id="IPR006336">
    <property type="entry name" value="GCS2"/>
</dbReference>
<evidence type="ECO:0000256" key="5">
    <source>
        <dbReference type="HAMAP-Rule" id="MF_01609"/>
    </source>
</evidence>
<keyword evidence="7" id="KW-1185">Reference proteome</keyword>
<keyword evidence="2 5" id="KW-0547">Nucleotide-binding</keyword>
<dbReference type="EMBL" id="JAAWVT010000007">
    <property type="protein sequence ID" value="NKG21925.1"/>
    <property type="molecule type" value="Genomic_DNA"/>
</dbReference>
<dbReference type="NCBIfam" id="TIGR02050">
    <property type="entry name" value="gshA_cyan_rel"/>
    <property type="match status" value="1"/>
</dbReference>
<keyword evidence="3 5" id="KW-0067">ATP-binding</keyword>
<dbReference type="InterPro" id="IPR050141">
    <property type="entry name" value="GCL_type2/YbdK_subfam"/>
</dbReference>
<accession>A0ABX1G6N9</accession>
<dbReference type="GO" id="GO:0016874">
    <property type="term" value="F:ligase activity"/>
    <property type="evidence" value="ECO:0007669"/>
    <property type="project" value="UniProtKB-KW"/>
</dbReference>
<dbReference type="EC" id="6.3.2.2" evidence="5"/>
<evidence type="ECO:0000313" key="7">
    <source>
        <dbReference type="Proteomes" id="UP000746595"/>
    </source>
</evidence>
<dbReference type="PANTHER" id="PTHR36510">
    <property type="entry name" value="GLUTAMATE--CYSTEINE LIGASE 2-RELATED"/>
    <property type="match status" value="1"/>
</dbReference>
<gene>
    <name evidence="6" type="ORF">HED64_14575</name>
</gene>
<dbReference type="Proteomes" id="UP000746595">
    <property type="component" value="Unassembled WGS sequence"/>
</dbReference>
<evidence type="ECO:0000256" key="2">
    <source>
        <dbReference type="ARBA" id="ARBA00022741"/>
    </source>
</evidence>
<dbReference type="HAMAP" id="MF_01609">
    <property type="entry name" value="Glu_cys_ligase_2"/>
    <property type="match status" value="1"/>
</dbReference>
<dbReference type="PANTHER" id="PTHR36510:SF1">
    <property type="entry name" value="GLUTAMATE--CYSTEINE LIGASE 2-RELATED"/>
    <property type="match status" value="1"/>
</dbReference>
<dbReference type="InterPro" id="IPR014746">
    <property type="entry name" value="Gln_synth/guanido_kin_cat_dom"/>
</dbReference>
<evidence type="ECO:0000256" key="4">
    <source>
        <dbReference type="ARBA" id="ARBA00048819"/>
    </source>
</evidence>
<dbReference type="Pfam" id="PF04107">
    <property type="entry name" value="GCS2"/>
    <property type="match status" value="1"/>
</dbReference>
<proteinExistence type="inferred from homology"/>
<evidence type="ECO:0000256" key="1">
    <source>
        <dbReference type="ARBA" id="ARBA00022598"/>
    </source>
</evidence>
<comment type="catalytic activity">
    <reaction evidence="4 5">
        <text>L-cysteine + L-glutamate + ATP = gamma-L-glutamyl-L-cysteine + ADP + phosphate + H(+)</text>
        <dbReference type="Rhea" id="RHEA:13285"/>
        <dbReference type="ChEBI" id="CHEBI:15378"/>
        <dbReference type="ChEBI" id="CHEBI:29985"/>
        <dbReference type="ChEBI" id="CHEBI:30616"/>
        <dbReference type="ChEBI" id="CHEBI:35235"/>
        <dbReference type="ChEBI" id="CHEBI:43474"/>
        <dbReference type="ChEBI" id="CHEBI:58173"/>
        <dbReference type="ChEBI" id="CHEBI:456216"/>
        <dbReference type="EC" id="6.3.2.2"/>
    </reaction>
</comment>
<name>A0ABX1G6N9_9MICC</name>
<dbReference type="InterPro" id="IPR011793">
    <property type="entry name" value="YbdK"/>
</dbReference>
<evidence type="ECO:0000256" key="3">
    <source>
        <dbReference type="ARBA" id="ARBA00022840"/>
    </source>
</evidence>
<dbReference type="RefSeq" id="WP_168152729.1">
    <property type="nucleotide sequence ID" value="NZ_JAAWVT010000007.1"/>
</dbReference>
<sequence>MRSFGVEEEFFLLDSFTGLPTAPTASTRAELLSLTVEGSTTEGEFLACQIESNSPVLKTGKDAFHTVQAYRSALSLLARDAGLMAVALGTPPLISGTPAVISPSARYRTINDFCGRITAEHYLSGLHIHVGVEDPTAAVTALNEVRRWLPLLTAIGSNSPYWKGADSGFASWRSIHYRRWSVQGIPPRFLDATDYERRIQLMMDADAVLDSGHVSWAARLSTRYPTLEIRAADSQMNASNTVLLALIARSLIDASLNGAATGFDPLPEALDLAQWQAAKFGLRGNHINPVNGKSASAAQMLSSMMDFILPALRKNGDDQYVIAGLARIMEQGTGAGLQRQHFHDGGFKAVLTRAQELITD</sequence>
<comment type="similarity">
    <text evidence="5">Belongs to the glutamate--cysteine ligase type 2 family. YbdK subfamily.</text>
</comment>
<dbReference type="Gene3D" id="3.30.590.20">
    <property type="match status" value="1"/>
</dbReference>
<dbReference type="SUPFAM" id="SSF55931">
    <property type="entry name" value="Glutamine synthetase/guanido kinase"/>
    <property type="match status" value="1"/>
</dbReference>
<comment type="caution">
    <text evidence="6">The sequence shown here is derived from an EMBL/GenBank/DDBJ whole genome shotgun (WGS) entry which is preliminary data.</text>
</comment>
<keyword evidence="1 5" id="KW-0436">Ligase</keyword>
<evidence type="ECO:0000313" key="6">
    <source>
        <dbReference type="EMBL" id="NKG21925.1"/>
    </source>
</evidence>
<comment type="function">
    <text evidence="5">ATP-dependent carboxylate-amine ligase which exhibits weak glutamate--cysteine ligase activity.</text>
</comment>
<protein>
    <recommendedName>
        <fullName evidence="5">Putative glutamate--cysteine ligase 2</fullName>
        <ecNumber evidence="5">6.3.2.2</ecNumber>
    </recommendedName>
    <alternativeName>
        <fullName evidence="5">Gamma-glutamylcysteine synthetase 2</fullName>
        <shortName evidence="5">GCS 2</shortName>
        <shortName evidence="5">Gamma-GCS 2</shortName>
    </alternativeName>
</protein>
<reference evidence="6 7" key="1">
    <citation type="submission" date="2020-04" db="EMBL/GenBank/DDBJ databases">
        <title>Paeniglutamicibacter sp. ANT13_2, a novel actinomycete isolated from sediment in Antarctica.</title>
        <authorList>
            <person name="Sakdapetsiri C."/>
            <person name="Pinyakong O."/>
        </authorList>
    </citation>
    <scope>NUCLEOTIDE SEQUENCE [LARGE SCALE GENOMIC DNA]</scope>
    <source>
        <strain evidence="6 7">ANT13_2</strain>
    </source>
</reference>
<organism evidence="6 7">
    <name type="scientific">Paeniglutamicibacter terrestris</name>
    <dbReference type="NCBI Taxonomy" id="2723403"/>
    <lineage>
        <taxon>Bacteria</taxon>
        <taxon>Bacillati</taxon>
        <taxon>Actinomycetota</taxon>
        <taxon>Actinomycetes</taxon>
        <taxon>Micrococcales</taxon>
        <taxon>Micrococcaceae</taxon>
        <taxon>Paeniglutamicibacter</taxon>
    </lineage>
</organism>